<accession>A8ZNV3</accession>
<dbReference type="CDD" id="cd06066">
    <property type="entry name" value="H2MP_NAD-link-bidir"/>
    <property type="match status" value="1"/>
</dbReference>
<dbReference type="GO" id="GO:0016485">
    <property type="term" value="P:protein processing"/>
    <property type="evidence" value="ECO:0007669"/>
    <property type="project" value="TreeGrafter"/>
</dbReference>
<keyword evidence="1" id="KW-0378">Hydrolase</keyword>
<dbReference type="GO" id="GO:0004175">
    <property type="term" value="F:endopeptidase activity"/>
    <property type="evidence" value="ECO:0007669"/>
    <property type="project" value="TreeGrafter"/>
</dbReference>
<evidence type="ECO:0000313" key="1">
    <source>
        <dbReference type="EMBL" id="ABW32689.1"/>
    </source>
</evidence>
<dbReference type="HOGENOM" id="CLU_099037_6_1_3"/>
<keyword evidence="2" id="KW-1185">Reference proteome</keyword>
<dbReference type="PANTHER" id="PTHR30302:SF5">
    <property type="entry name" value="SLR1876 PROTEIN"/>
    <property type="match status" value="1"/>
</dbReference>
<dbReference type="MEROPS" id="A31.004"/>
<dbReference type="OrthoDB" id="512922at2"/>
<dbReference type="AlphaFoldDB" id="A8ZNV3"/>
<dbReference type="KEGG" id="amr:AM1_D0194"/>
<keyword evidence="1" id="KW-0614">Plasmid</keyword>
<dbReference type="Gene3D" id="3.40.50.1450">
    <property type="entry name" value="HybD-like"/>
    <property type="match status" value="1"/>
</dbReference>
<sequence>MNASPAVPQPTKPHSILVIGYGNQLLCDDAIGPRIADEVAIWRLPQVRSLTVQQLTPELAAELANTETVIFIDACRMDPDQAVRITQISPRGMETTGSTVPSMGHTCDPRSLLALTHSVYGHHPQAWWVEVKAIEFAVGEHLSTTAEEGIAEALDAIQELIQLQLDSVSSSIKPHA</sequence>
<geneLocation type="plasmid" evidence="1 2">
    <name>pREB4</name>
</geneLocation>
<dbReference type="RefSeq" id="WP_012167692.1">
    <property type="nucleotide sequence ID" value="NC_009929.1"/>
</dbReference>
<gene>
    <name evidence="1" type="ordered locus">AM1_D0194</name>
</gene>
<dbReference type="NCBIfam" id="TIGR00072">
    <property type="entry name" value="hydrog_prot"/>
    <property type="match status" value="1"/>
</dbReference>
<dbReference type="PANTHER" id="PTHR30302">
    <property type="entry name" value="HYDROGENASE 1 MATURATION PROTEASE"/>
    <property type="match status" value="1"/>
</dbReference>
<evidence type="ECO:0000313" key="2">
    <source>
        <dbReference type="Proteomes" id="UP000000268"/>
    </source>
</evidence>
<dbReference type="SUPFAM" id="SSF53163">
    <property type="entry name" value="HybD-like"/>
    <property type="match status" value="1"/>
</dbReference>
<protein>
    <submittedName>
        <fullName evidence="1">Hydrogenase specific protease, putative</fullName>
    </submittedName>
</protein>
<name>A8ZNV3_ACAM1</name>
<dbReference type="Proteomes" id="UP000000268">
    <property type="component" value="Plasmid pREB4"/>
</dbReference>
<organism evidence="1 2">
    <name type="scientific">Acaryochloris marina (strain MBIC 11017)</name>
    <dbReference type="NCBI Taxonomy" id="329726"/>
    <lineage>
        <taxon>Bacteria</taxon>
        <taxon>Bacillati</taxon>
        <taxon>Cyanobacteriota</taxon>
        <taxon>Cyanophyceae</taxon>
        <taxon>Acaryochloridales</taxon>
        <taxon>Acaryochloridaceae</taxon>
        <taxon>Acaryochloris</taxon>
    </lineage>
</organism>
<dbReference type="EMBL" id="CP000841">
    <property type="protein sequence ID" value="ABW32689.1"/>
    <property type="molecule type" value="Genomic_DNA"/>
</dbReference>
<proteinExistence type="predicted"/>
<dbReference type="InterPro" id="IPR000671">
    <property type="entry name" value="Peptidase_A31"/>
</dbReference>
<reference evidence="1 2" key="1">
    <citation type="journal article" date="2008" name="Proc. Natl. Acad. Sci. U.S.A.">
        <title>Niche adaptation and genome expansion in the chlorophyll d-producing cyanobacterium Acaryochloris marina.</title>
        <authorList>
            <person name="Swingley W.D."/>
            <person name="Chen M."/>
            <person name="Cheung P.C."/>
            <person name="Conrad A.L."/>
            <person name="Dejesa L.C."/>
            <person name="Hao J."/>
            <person name="Honchak B.M."/>
            <person name="Karbach L.E."/>
            <person name="Kurdoglu A."/>
            <person name="Lahiri S."/>
            <person name="Mastrian S.D."/>
            <person name="Miyashita H."/>
            <person name="Page L."/>
            <person name="Ramakrishna P."/>
            <person name="Satoh S."/>
            <person name="Sattley W.M."/>
            <person name="Shimada Y."/>
            <person name="Taylor H.L."/>
            <person name="Tomo T."/>
            <person name="Tsuchiya T."/>
            <person name="Wang Z.T."/>
            <person name="Raymond J."/>
            <person name="Mimuro M."/>
            <person name="Blankenship R.E."/>
            <person name="Touchman J.W."/>
        </authorList>
    </citation>
    <scope>NUCLEOTIDE SEQUENCE [LARGE SCALE GENOMIC DNA]</scope>
    <source>
        <strain evidence="2">MBIC 11017</strain>
        <plasmid evidence="2">Plasmid pREB4</plasmid>
    </source>
</reference>
<dbReference type="GO" id="GO:0008047">
    <property type="term" value="F:enzyme activator activity"/>
    <property type="evidence" value="ECO:0007669"/>
    <property type="project" value="InterPro"/>
</dbReference>
<dbReference type="InterPro" id="IPR023430">
    <property type="entry name" value="Pept_HybD-like_dom_sf"/>
</dbReference>
<keyword evidence="1" id="KW-0645">Protease</keyword>